<dbReference type="GO" id="GO:0005741">
    <property type="term" value="C:mitochondrial outer membrane"/>
    <property type="evidence" value="ECO:0007669"/>
    <property type="project" value="TreeGrafter"/>
</dbReference>
<feature type="transmembrane region" description="Helical" evidence="2">
    <location>
        <begin position="270"/>
        <end position="292"/>
    </location>
</feature>
<evidence type="ECO:0000313" key="4">
    <source>
        <dbReference type="EMBL" id="KXH31145.1"/>
    </source>
</evidence>
<dbReference type="InterPro" id="IPR012472">
    <property type="entry name" value="MCP1_TM"/>
</dbReference>
<name>A0A135S5D4_9PEZI</name>
<feature type="transmembrane region" description="Helical" evidence="2">
    <location>
        <begin position="156"/>
        <end position="175"/>
    </location>
</feature>
<dbReference type="PANTHER" id="PTHR38409:SF1">
    <property type="entry name" value="MITOCHONDRIAL ADAPTER PROTEIN MCP1"/>
    <property type="match status" value="1"/>
</dbReference>
<evidence type="ECO:0000256" key="2">
    <source>
        <dbReference type="SAM" id="Phobius"/>
    </source>
</evidence>
<feature type="compositionally biased region" description="Basic and acidic residues" evidence="1">
    <location>
        <begin position="1"/>
        <end position="12"/>
    </location>
</feature>
<evidence type="ECO:0000259" key="3">
    <source>
        <dbReference type="Pfam" id="PF07950"/>
    </source>
</evidence>
<dbReference type="OrthoDB" id="10259513at2759"/>
<keyword evidence="2" id="KW-0812">Transmembrane</keyword>
<gene>
    <name evidence="4" type="ORF">CNYM01_11268</name>
</gene>
<dbReference type="Proteomes" id="UP000070054">
    <property type="component" value="Unassembled WGS sequence"/>
</dbReference>
<dbReference type="InterPro" id="IPR039960">
    <property type="entry name" value="MCP1"/>
</dbReference>
<protein>
    <recommendedName>
        <fullName evidence="3">Mitochondrial adapter protein MCP1 transmembrane domain-containing protein</fullName>
    </recommendedName>
</protein>
<keyword evidence="5" id="KW-1185">Reference proteome</keyword>
<dbReference type="PANTHER" id="PTHR38409">
    <property type="entry name" value="MDM10-COMPLEMENTING PROTEIN 1"/>
    <property type="match status" value="1"/>
</dbReference>
<keyword evidence="2" id="KW-1133">Transmembrane helix</keyword>
<evidence type="ECO:0000256" key="1">
    <source>
        <dbReference type="SAM" id="MobiDB-lite"/>
    </source>
</evidence>
<keyword evidence="2" id="KW-0472">Membrane</keyword>
<proteinExistence type="predicted"/>
<dbReference type="EMBL" id="JEMN01001628">
    <property type="protein sequence ID" value="KXH31145.1"/>
    <property type="molecule type" value="Genomic_DNA"/>
</dbReference>
<dbReference type="GO" id="GO:0055088">
    <property type="term" value="P:lipid homeostasis"/>
    <property type="evidence" value="ECO:0007669"/>
    <property type="project" value="InterPro"/>
</dbReference>
<sequence length="370" mass="40072">MESRSLHSKPSEETLISLLQLDPSPIETPPADVDKDLPPLPEDALENSIGSLRSTSSAPGLSGSGSGHSAIFYRKLPNTNAETEPVAFNCKLDWLMRTNFLVTRIQKFSSYLVPVFTSLHVLNTSIIPLFARSVPASEAYLLLSREIYQTSLTEPLLVALPIVAHITSGFALRLVRRSQNLKRYGGNTPGMYALYRAQTGKTSRTLPYNSVNSASRIWPSVSYISISGYVFTVLLAAHAGINRILPLQVDGDSSNIGLGFVSHGFARHPIISWVAYTGLLAIGCGHMIWGAAKWLGLAPTAMGWSGSGHNVIDKKVRRRKRRAWWALHGAAVAAAGIWAAGGLGIVARGGPTDGWIGKIYDDIYSKIPLL</sequence>
<feature type="region of interest" description="Disordered" evidence="1">
    <location>
        <begin position="1"/>
        <end position="46"/>
    </location>
</feature>
<organism evidence="4 5">
    <name type="scientific">Colletotrichum nymphaeae SA-01</name>
    <dbReference type="NCBI Taxonomy" id="1460502"/>
    <lineage>
        <taxon>Eukaryota</taxon>
        <taxon>Fungi</taxon>
        <taxon>Dikarya</taxon>
        <taxon>Ascomycota</taxon>
        <taxon>Pezizomycotina</taxon>
        <taxon>Sordariomycetes</taxon>
        <taxon>Hypocreomycetidae</taxon>
        <taxon>Glomerellales</taxon>
        <taxon>Glomerellaceae</taxon>
        <taxon>Colletotrichum</taxon>
        <taxon>Colletotrichum acutatum species complex</taxon>
    </lineage>
</organism>
<feature type="domain" description="Mitochondrial adapter protein MCP1 transmembrane" evidence="3">
    <location>
        <begin position="234"/>
        <end position="350"/>
    </location>
</feature>
<dbReference type="AlphaFoldDB" id="A0A135S5D4"/>
<dbReference type="GO" id="GO:0007005">
    <property type="term" value="P:mitochondrion organization"/>
    <property type="evidence" value="ECO:0007669"/>
    <property type="project" value="TreeGrafter"/>
</dbReference>
<feature type="transmembrane region" description="Helical" evidence="2">
    <location>
        <begin position="324"/>
        <end position="347"/>
    </location>
</feature>
<feature type="transmembrane region" description="Helical" evidence="2">
    <location>
        <begin position="221"/>
        <end position="241"/>
    </location>
</feature>
<feature type="transmembrane region" description="Helical" evidence="2">
    <location>
        <begin position="111"/>
        <end position="131"/>
    </location>
</feature>
<evidence type="ECO:0000313" key="5">
    <source>
        <dbReference type="Proteomes" id="UP000070054"/>
    </source>
</evidence>
<dbReference type="Pfam" id="PF07950">
    <property type="entry name" value="MCP1_TM"/>
    <property type="match status" value="1"/>
</dbReference>
<accession>A0A135S5D4</accession>
<comment type="caution">
    <text evidence="4">The sequence shown here is derived from an EMBL/GenBank/DDBJ whole genome shotgun (WGS) entry which is preliminary data.</text>
</comment>
<reference evidence="4 5" key="1">
    <citation type="submission" date="2014-02" db="EMBL/GenBank/DDBJ databases">
        <title>The genome sequence of Colletotrichum nymphaeae SA-01.</title>
        <authorList>
            <person name="Baroncelli R."/>
            <person name="Thon M.R."/>
        </authorList>
    </citation>
    <scope>NUCLEOTIDE SEQUENCE [LARGE SCALE GENOMIC DNA]</scope>
    <source>
        <strain evidence="4 5">SA-01</strain>
    </source>
</reference>